<dbReference type="AlphaFoldDB" id="A0A5M9MW62"/>
<feature type="compositionally biased region" description="Polar residues" evidence="3">
    <location>
        <begin position="77"/>
        <end position="91"/>
    </location>
</feature>
<evidence type="ECO:0000259" key="4">
    <source>
        <dbReference type="Pfam" id="PF01488"/>
    </source>
</evidence>
<dbReference type="Pfam" id="PF08501">
    <property type="entry name" value="Shikimate_dh_N"/>
    <property type="match status" value="1"/>
</dbReference>
<feature type="domain" description="SDH C-terminal" evidence="6">
    <location>
        <begin position="886"/>
        <end position="916"/>
    </location>
</feature>
<feature type="region of interest" description="Disordered" evidence="3">
    <location>
        <begin position="67"/>
        <end position="91"/>
    </location>
</feature>
<evidence type="ECO:0000313" key="8">
    <source>
        <dbReference type="Proteomes" id="UP000324241"/>
    </source>
</evidence>
<dbReference type="VEuPathDB" id="FungiDB:EYZ11_011012"/>
<gene>
    <name evidence="7" type="ORF">ATNIH1004_005372</name>
</gene>
<dbReference type="OrthoDB" id="4415835at2759"/>
<accession>A0A5M9MW62</accession>
<organism evidence="7 8">
    <name type="scientific">Aspergillus tanneri</name>
    <dbReference type="NCBI Taxonomy" id="1220188"/>
    <lineage>
        <taxon>Eukaryota</taxon>
        <taxon>Fungi</taxon>
        <taxon>Dikarya</taxon>
        <taxon>Ascomycota</taxon>
        <taxon>Pezizomycotina</taxon>
        <taxon>Eurotiomycetes</taxon>
        <taxon>Eurotiomycetidae</taxon>
        <taxon>Eurotiales</taxon>
        <taxon>Aspergillaceae</taxon>
        <taxon>Aspergillus</taxon>
        <taxon>Aspergillus subgen. Circumdati</taxon>
    </lineage>
</organism>
<evidence type="ECO:0000256" key="3">
    <source>
        <dbReference type="SAM" id="MobiDB-lite"/>
    </source>
</evidence>
<feature type="domain" description="Shikimate dehydrogenase substrate binding N-terminal" evidence="5">
    <location>
        <begin position="594"/>
        <end position="674"/>
    </location>
</feature>
<evidence type="ECO:0000256" key="1">
    <source>
        <dbReference type="ARBA" id="ARBA00006477"/>
    </source>
</evidence>
<dbReference type="Gene3D" id="3.40.50.720">
    <property type="entry name" value="NAD(P)-binding Rossmann-like Domain"/>
    <property type="match status" value="1"/>
</dbReference>
<sequence>MKGWPIRPTCGAGSETGGTQHRSTDDNQHFDHTRSPLQLPNVEPTLKLPRIDLTAVSGPYLNPAGVRTQPCMPAKRTSGTTTAECGKRQNTSQTQILLSSEPTSRHSVYSPISPSILLAERPSRQFAVDASIVLIGFRGSGKSTLALMAASNLGLRLLDTDEYWESVVGKSRSDYGKIHTKTECRLREVQVLEKMLKENATGYVIACDSSCAERSVQLLFKEYAKTHPIIYVHREPEAIQEYLQSKDREQIGRLLSISKPWYLACSNFEFFNVTEPIMSEDANFGVTSKAYVPYRGTSSFSFLALKSTEQNFLRFIRGIHDTNENIICRAGIHTLAATPLESRPYTYVLTIPNTVNPDAFISDHLLRTSLDAYELKFVLKDPCPSEESGILSNSIRDSISKTFASMRRQSCVPLIFHAELDPECAPNPLYLELLHYGLRFCPDYLSVDLRCNKEVFQSIRNACGSTKILGHYMDPEPFQDSWNSKSRFAKYLAAWDMGCHMVRLVQHAISIDDNLGVQQFHRKINALSGPHPPLIAYNTGLLGRTSTILNSLLTPVVQPASYDKGIAASTMITATEAQRALYAMFILHPMLFCVIGAKVSHSLAPAMHSAACRAWGIPHEWTPKEGSSLDALDELVNSPVFGGAMISLPYKSEVLSYLHSISPAAAAIGAVNTIVPLRFELDPNIPCHLDPRFRKHQSGHIKALYGDNTDWIGFRNCICHSLSPANAIRHGTTGLVIGAGGMARAAVYAMLQVGIKNIAIYNRTLEKAEQVAEHFNNADFCRPDSAVEHTMASVLGGVREAAMGVVVLKSRSDPWPDVMRLPTVIVSTLPGYGAGRDAAPDFLLPDQWLKSSTGGAFIEFAYEPVKSPLFRQMQAKSEAGWVIVDGLDVLPEQGFAQFELFTGRIAPKRLMRMEVLRSYKQGATDDEQAYIEARLRHLQHVADWDA</sequence>
<dbReference type="GO" id="GO:0003855">
    <property type="term" value="F:3-dehydroquinate dehydratase activity"/>
    <property type="evidence" value="ECO:0007669"/>
    <property type="project" value="InterPro"/>
</dbReference>
<dbReference type="SUPFAM" id="SSF52540">
    <property type="entry name" value="P-loop containing nucleoside triphosphate hydrolases"/>
    <property type="match status" value="1"/>
</dbReference>
<evidence type="ECO:0000259" key="5">
    <source>
        <dbReference type="Pfam" id="PF08501"/>
    </source>
</evidence>
<evidence type="ECO:0000256" key="2">
    <source>
        <dbReference type="ARBA" id="ARBA00009349"/>
    </source>
</evidence>
<dbReference type="GeneID" id="54328074"/>
<dbReference type="GO" id="GO:0009423">
    <property type="term" value="P:chorismate biosynthetic process"/>
    <property type="evidence" value="ECO:0007669"/>
    <property type="project" value="TreeGrafter"/>
</dbReference>
<comment type="caution">
    <text evidence="7">The sequence shown here is derived from an EMBL/GenBank/DDBJ whole genome shotgun (WGS) entry which is preliminary data.</text>
</comment>
<dbReference type="GO" id="GO:0004764">
    <property type="term" value="F:shikimate 3-dehydrogenase (NADP+) activity"/>
    <property type="evidence" value="ECO:0007669"/>
    <property type="project" value="InterPro"/>
</dbReference>
<dbReference type="SUPFAM" id="SSF51569">
    <property type="entry name" value="Aldolase"/>
    <property type="match status" value="1"/>
</dbReference>
<dbReference type="Gene3D" id="3.40.50.300">
    <property type="entry name" value="P-loop containing nucleotide triphosphate hydrolases"/>
    <property type="match status" value="1"/>
</dbReference>
<protein>
    <submittedName>
        <fullName evidence="7">Uncharacterized protein</fullName>
    </submittedName>
</protein>
<dbReference type="InterPro" id="IPR041121">
    <property type="entry name" value="SDH_C"/>
</dbReference>
<evidence type="ECO:0000313" key="7">
    <source>
        <dbReference type="EMBL" id="KAA8646697.1"/>
    </source>
</evidence>
<dbReference type="PRINTS" id="PR01100">
    <property type="entry name" value="SHIKIMTKNASE"/>
</dbReference>
<dbReference type="InterPro" id="IPR046346">
    <property type="entry name" value="Aminoacid_DH-like_N_sf"/>
</dbReference>
<dbReference type="FunFam" id="3.40.50.720:FF:000386">
    <property type="entry name" value="Quinate repressor protein"/>
    <property type="match status" value="1"/>
</dbReference>
<dbReference type="CDD" id="cd00502">
    <property type="entry name" value="DHQase_I"/>
    <property type="match status" value="1"/>
</dbReference>
<feature type="region of interest" description="Disordered" evidence="3">
    <location>
        <begin position="1"/>
        <end position="40"/>
    </location>
</feature>
<dbReference type="InterPro" id="IPR013785">
    <property type="entry name" value="Aldolase_TIM"/>
</dbReference>
<dbReference type="Pfam" id="PF01488">
    <property type="entry name" value="Shikimate_DH"/>
    <property type="match status" value="1"/>
</dbReference>
<dbReference type="CDD" id="cd01065">
    <property type="entry name" value="NAD_bind_Shikimate_DH"/>
    <property type="match status" value="1"/>
</dbReference>
<dbReference type="Proteomes" id="UP000324241">
    <property type="component" value="Unassembled WGS sequence"/>
</dbReference>
<dbReference type="GO" id="GO:0003866">
    <property type="term" value="F:3-phosphoshikimate 1-carboxyvinyltransferase activity"/>
    <property type="evidence" value="ECO:0007669"/>
    <property type="project" value="TreeGrafter"/>
</dbReference>
<feature type="compositionally biased region" description="Basic and acidic residues" evidence="3">
    <location>
        <begin position="22"/>
        <end position="34"/>
    </location>
</feature>
<evidence type="ECO:0000259" key="6">
    <source>
        <dbReference type="Pfam" id="PF18317"/>
    </source>
</evidence>
<dbReference type="SUPFAM" id="SSF51735">
    <property type="entry name" value="NAD(P)-binding Rossmann-fold domains"/>
    <property type="match status" value="1"/>
</dbReference>
<proteinExistence type="inferred from homology"/>
<comment type="similarity">
    <text evidence="1">In the 2nd section; belongs to the type-I 3-dehydroquinase family.</text>
</comment>
<name>A0A5M9MW62_9EURO</name>
<dbReference type="InterPro" id="IPR001381">
    <property type="entry name" value="DHquinase_I"/>
</dbReference>
<dbReference type="InterPro" id="IPR031322">
    <property type="entry name" value="Shikimate/glucono_kinase"/>
</dbReference>
<dbReference type="EMBL" id="QUQM01000004">
    <property type="protein sequence ID" value="KAA8646697.1"/>
    <property type="molecule type" value="Genomic_DNA"/>
</dbReference>
<dbReference type="RefSeq" id="XP_033426058.1">
    <property type="nucleotide sequence ID" value="XM_033570026.1"/>
</dbReference>
<dbReference type="InterPro" id="IPR036291">
    <property type="entry name" value="NAD(P)-bd_dom_sf"/>
</dbReference>
<feature type="domain" description="Quinate/shikimate 5-dehydrogenase/glutamyl-tRNA reductase" evidence="4">
    <location>
        <begin position="733"/>
        <end position="778"/>
    </location>
</feature>
<dbReference type="InterPro" id="IPR013708">
    <property type="entry name" value="Shikimate_DH-bd_N"/>
</dbReference>
<dbReference type="Pfam" id="PF01487">
    <property type="entry name" value="DHquinase_I"/>
    <property type="match status" value="1"/>
</dbReference>
<dbReference type="InterPro" id="IPR027417">
    <property type="entry name" value="P-loop_NTPase"/>
</dbReference>
<dbReference type="Gene3D" id="3.40.50.10860">
    <property type="entry name" value="Leucine Dehydrogenase, chain A, domain 1"/>
    <property type="match status" value="1"/>
</dbReference>
<dbReference type="Pfam" id="PF18317">
    <property type="entry name" value="SDH_C"/>
    <property type="match status" value="1"/>
</dbReference>
<dbReference type="PANTHER" id="PTHR21090">
    <property type="entry name" value="AROM/DEHYDROQUINATE SYNTHASE"/>
    <property type="match status" value="1"/>
</dbReference>
<comment type="similarity">
    <text evidence="2">In the N-terminal section; belongs to the shikimate kinase family.</text>
</comment>
<dbReference type="Gene3D" id="3.20.20.70">
    <property type="entry name" value="Aldolase class I"/>
    <property type="match status" value="1"/>
</dbReference>
<reference evidence="7 8" key="1">
    <citation type="submission" date="2019-08" db="EMBL/GenBank/DDBJ databases">
        <title>The genome sequence of a newly discovered highly antifungal drug resistant Aspergillus species, Aspergillus tanneri NIH 1004.</title>
        <authorList>
            <person name="Mounaud S."/>
            <person name="Singh I."/>
            <person name="Joardar V."/>
            <person name="Pakala S."/>
            <person name="Pakala S."/>
            <person name="Venepally P."/>
            <person name="Chung J.K."/>
            <person name="Losada L."/>
            <person name="Nierman W.C."/>
        </authorList>
    </citation>
    <scope>NUCLEOTIDE SEQUENCE [LARGE SCALE GENOMIC DNA]</scope>
    <source>
        <strain evidence="7 8">NIH1004</strain>
    </source>
</reference>
<dbReference type="Pfam" id="PF01202">
    <property type="entry name" value="SKI"/>
    <property type="match status" value="1"/>
</dbReference>
<dbReference type="PANTHER" id="PTHR21090:SF27">
    <property type="entry name" value="QUINATE REPRESSOR PROTEIN"/>
    <property type="match status" value="1"/>
</dbReference>
<dbReference type="SUPFAM" id="SSF53223">
    <property type="entry name" value="Aminoacid dehydrogenase-like, N-terminal domain"/>
    <property type="match status" value="1"/>
</dbReference>
<dbReference type="InterPro" id="IPR006151">
    <property type="entry name" value="Shikm_DH/Glu-tRNA_Rdtase"/>
</dbReference>